<dbReference type="CDD" id="cd05284">
    <property type="entry name" value="arabinose_DH_like"/>
    <property type="match status" value="1"/>
</dbReference>
<dbReference type="RefSeq" id="WP_091258122.1">
    <property type="nucleotide sequence ID" value="NZ_FMCS01000001.1"/>
</dbReference>
<dbReference type="InterPro" id="IPR002328">
    <property type="entry name" value="ADH_Zn_CS"/>
</dbReference>
<protein>
    <recommendedName>
        <fullName evidence="3">alcohol dehydrogenase</fullName>
        <ecNumber evidence="3">1.1.1.1</ecNumber>
    </recommendedName>
</protein>
<dbReference type="Proteomes" id="UP000199629">
    <property type="component" value="Unassembled WGS sequence"/>
</dbReference>
<dbReference type="InterPro" id="IPR013154">
    <property type="entry name" value="ADH-like_N"/>
</dbReference>
<dbReference type="Pfam" id="PF08240">
    <property type="entry name" value="ADH_N"/>
    <property type="match status" value="1"/>
</dbReference>
<evidence type="ECO:0000256" key="4">
    <source>
        <dbReference type="ARBA" id="ARBA00022723"/>
    </source>
</evidence>
<evidence type="ECO:0000256" key="7">
    <source>
        <dbReference type="ARBA" id="ARBA00049164"/>
    </source>
</evidence>
<evidence type="ECO:0000256" key="8">
    <source>
        <dbReference type="ARBA" id="ARBA00049243"/>
    </source>
</evidence>
<dbReference type="InterPro" id="IPR011032">
    <property type="entry name" value="GroES-like_sf"/>
</dbReference>
<comment type="similarity">
    <text evidence="2 9">Belongs to the zinc-containing alcohol dehydrogenase family.</text>
</comment>
<sequence length="344" mass="35498">MRAVRMTAPGVLEQVEVPTPSAGPGEVLLRVGAVGACHSDLHILDAPAGLFPTPMTLGHEIAGTVDEVGPGVTGWTAGERAAVYGIIGCGRCRACLRGAENQCRVVPVGGFGLSRDGGLAEHVVVPASRLLHIGELDLTQAAPLTDAGLTPYHAVELARDRLRPGTSCVVIGIGGLGHMAVQILVATTAVRIIAVDTSVAALDLASRMGAHDVVQAGPDSVDRIRALVGPPPDGADVVLDFVGADPTVTTARQVVATGGQVLLVGLAGGTLPVRPVADEPPTVPLETMVEVPFWGTRWELQEVIALARAGQLRADVQTFPLADAPEAYDLLRRGEIHGRAVVVP</sequence>
<accession>A0A1C4U1N0</accession>
<dbReference type="Gene3D" id="3.40.50.720">
    <property type="entry name" value="NAD(P)-binding Rossmann-like Domain"/>
    <property type="match status" value="1"/>
</dbReference>
<feature type="domain" description="Enoyl reductase (ER)" evidence="10">
    <location>
        <begin position="10"/>
        <end position="342"/>
    </location>
</feature>
<dbReference type="EC" id="1.1.1.1" evidence="3"/>
<evidence type="ECO:0000256" key="3">
    <source>
        <dbReference type="ARBA" id="ARBA00013190"/>
    </source>
</evidence>
<dbReference type="SMART" id="SM00829">
    <property type="entry name" value="PKS_ER"/>
    <property type="match status" value="1"/>
</dbReference>
<keyword evidence="5 9" id="KW-0862">Zinc</keyword>
<dbReference type="EMBL" id="FMCS01000001">
    <property type="protein sequence ID" value="SCE65601.1"/>
    <property type="molecule type" value="Genomic_DNA"/>
</dbReference>
<name>A0A1C4U1N0_9ACTN</name>
<keyword evidence="12" id="KW-1185">Reference proteome</keyword>
<keyword evidence="4 9" id="KW-0479">Metal-binding</keyword>
<dbReference type="InterPro" id="IPR020843">
    <property type="entry name" value="ER"/>
</dbReference>
<gene>
    <name evidence="11" type="ORF">GA0070214_101263</name>
</gene>
<dbReference type="PANTHER" id="PTHR42940:SF8">
    <property type="entry name" value="VACUOLAR PROTEIN SORTING-ASSOCIATED PROTEIN 11"/>
    <property type="match status" value="1"/>
</dbReference>
<evidence type="ECO:0000256" key="6">
    <source>
        <dbReference type="ARBA" id="ARBA00023002"/>
    </source>
</evidence>
<evidence type="ECO:0000256" key="2">
    <source>
        <dbReference type="ARBA" id="ARBA00008072"/>
    </source>
</evidence>
<evidence type="ECO:0000259" key="10">
    <source>
        <dbReference type="SMART" id="SM00829"/>
    </source>
</evidence>
<reference evidence="12" key="1">
    <citation type="submission" date="2016-06" db="EMBL/GenBank/DDBJ databases">
        <authorList>
            <person name="Varghese N."/>
            <person name="Submissions Spin"/>
        </authorList>
    </citation>
    <scope>NUCLEOTIDE SEQUENCE [LARGE SCALE GENOMIC DNA]</scope>
    <source>
        <strain evidence="12">DSM 45246</strain>
    </source>
</reference>
<evidence type="ECO:0000256" key="1">
    <source>
        <dbReference type="ARBA" id="ARBA00001947"/>
    </source>
</evidence>
<organism evidence="11 12">
    <name type="scientific">Micromonospora chaiyaphumensis</name>
    <dbReference type="NCBI Taxonomy" id="307119"/>
    <lineage>
        <taxon>Bacteria</taxon>
        <taxon>Bacillati</taxon>
        <taxon>Actinomycetota</taxon>
        <taxon>Actinomycetes</taxon>
        <taxon>Micromonosporales</taxon>
        <taxon>Micromonosporaceae</taxon>
        <taxon>Micromonospora</taxon>
    </lineage>
</organism>
<comment type="catalytic activity">
    <reaction evidence="7">
        <text>a secondary alcohol + NAD(+) = a ketone + NADH + H(+)</text>
        <dbReference type="Rhea" id="RHEA:10740"/>
        <dbReference type="ChEBI" id="CHEBI:15378"/>
        <dbReference type="ChEBI" id="CHEBI:17087"/>
        <dbReference type="ChEBI" id="CHEBI:35681"/>
        <dbReference type="ChEBI" id="CHEBI:57540"/>
        <dbReference type="ChEBI" id="CHEBI:57945"/>
        <dbReference type="EC" id="1.1.1.1"/>
    </reaction>
</comment>
<proteinExistence type="inferred from homology"/>
<comment type="catalytic activity">
    <reaction evidence="8">
        <text>a primary alcohol + NAD(+) = an aldehyde + NADH + H(+)</text>
        <dbReference type="Rhea" id="RHEA:10736"/>
        <dbReference type="ChEBI" id="CHEBI:15378"/>
        <dbReference type="ChEBI" id="CHEBI:15734"/>
        <dbReference type="ChEBI" id="CHEBI:17478"/>
        <dbReference type="ChEBI" id="CHEBI:57540"/>
        <dbReference type="ChEBI" id="CHEBI:57945"/>
        <dbReference type="EC" id="1.1.1.1"/>
    </reaction>
</comment>
<dbReference type="GO" id="GO:0008270">
    <property type="term" value="F:zinc ion binding"/>
    <property type="evidence" value="ECO:0007669"/>
    <property type="project" value="InterPro"/>
</dbReference>
<dbReference type="AlphaFoldDB" id="A0A1C4U1N0"/>
<evidence type="ECO:0000256" key="5">
    <source>
        <dbReference type="ARBA" id="ARBA00022833"/>
    </source>
</evidence>
<evidence type="ECO:0000313" key="12">
    <source>
        <dbReference type="Proteomes" id="UP000199629"/>
    </source>
</evidence>
<dbReference type="InterPro" id="IPR013149">
    <property type="entry name" value="ADH-like_C"/>
</dbReference>
<dbReference type="GO" id="GO:0004022">
    <property type="term" value="F:alcohol dehydrogenase (NAD+) activity"/>
    <property type="evidence" value="ECO:0007669"/>
    <property type="project" value="UniProtKB-EC"/>
</dbReference>
<dbReference type="SUPFAM" id="SSF50129">
    <property type="entry name" value="GroES-like"/>
    <property type="match status" value="1"/>
</dbReference>
<comment type="cofactor">
    <cofactor evidence="1 9">
        <name>Zn(2+)</name>
        <dbReference type="ChEBI" id="CHEBI:29105"/>
    </cofactor>
</comment>
<dbReference type="InterPro" id="IPR036291">
    <property type="entry name" value="NAD(P)-bd_dom_sf"/>
</dbReference>
<evidence type="ECO:0000313" key="11">
    <source>
        <dbReference type="EMBL" id="SCE65601.1"/>
    </source>
</evidence>
<evidence type="ECO:0000256" key="9">
    <source>
        <dbReference type="RuleBase" id="RU361277"/>
    </source>
</evidence>
<dbReference type="PROSITE" id="PS00059">
    <property type="entry name" value="ADH_ZINC"/>
    <property type="match status" value="1"/>
</dbReference>
<dbReference type="SUPFAM" id="SSF51735">
    <property type="entry name" value="NAD(P)-binding Rossmann-fold domains"/>
    <property type="match status" value="1"/>
</dbReference>
<dbReference type="Pfam" id="PF00107">
    <property type="entry name" value="ADH_zinc_N"/>
    <property type="match status" value="1"/>
</dbReference>
<keyword evidence="6" id="KW-0560">Oxidoreductase</keyword>
<dbReference type="Gene3D" id="3.90.180.10">
    <property type="entry name" value="Medium-chain alcohol dehydrogenases, catalytic domain"/>
    <property type="match status" value="1"/>
</dbReference>
<dbReference type="PANTHER" id="PTHR42940">
    <property type="entry name" value="ALCOHOL DEHYDROGENASE 1-RELATED"/>
    <property type="match status" value="1"/>
</dbReference>